<evidence type="ECO:0000313" key="5">
    <source>
        <dbReference type="EMBL" id="GMH85978.1"/>
    </source>
</evidence>
<dbReference type="InterPro" id="IPR009057">
    <property type="entry name" value="Homeodomain-like_sf"/>
</dbReference>
<feature type="domain" description="HTH myb-type" evidence="4">
    <location>
        <begin position="124"/>
        <end position="173"/>
    </location>
</feature>
<accession>A0A9W7EQI3</accession>
<evidence type="ECO:0000256" key="1">
    <source>
        <dbReference type="ARBA" id="ARBA00023242"/>
    </source>
</evidence>
<dbReference type="CDD" id="cd11660">
    <property type="entry name" value="SANT_TRF"/>
    <property type="match status" value="1"/>
</dbReference>
<protein>
    <recommendedName>
        <fullName evidence="7">Myb-like domain-containing protein</fullName>
    </recommendedName>
</protein>
<dbReference type="SUPFAM" id="SSF46689">
    <property type="entry name" value="Homeodomain-like"/>
    <property type="match status" value="2"/>
</dbReference>
<feature type="compositionally biased region" description="Pro residues" evidence="2">
    <location>
        <begin position="12"/>
        <end position="22"/>
    </location>
</feature>
<comment type="caution">
    <text evidence="5">The sequence shown here is derived from an EMBL/GenBank/DDBJ whole genome shotgun (WGS) entry which is preliminary data.</text>
</comment>
<dbReference type="InterPro" id="IPR017930">
    <property type="entry name" value="Myb_dom"/>
</dbReference>
<dbReference type="PANTHER" id="PTHR46734:SF1">
    <property type="entry name" value="TELOMERIC REPEAT-BINDING FACTOR 1"/>
    <property type="match status" value="1"/>
</dbReference>
<reference evidence="6" key="1">
    <citation type="journal article" date="2023" name="Commun. Biol.">
        <title>Genome analysis of Parmales, the sister group of diatoms, reveals the evolutionary specialization of diatoms from phago-mixotrophs to photoautotrophs.</title>
        <authorList>
            <person name="Ban H."/>
            <person name="Sato S."/>
            <person name="Yoshikawa S."/>
            <person name="Yamada K."/>
            <person name="Nakamura Y."/>
            <person name="Ichinomiya M."/>
            <person name="Sato N."/>
            <person name="Blanc-Mathieu R."/>
            <person name="Endo H."/>
            <person name="Kuwata A."/>
            <person name="Ogata H."/>
        </authorList>
    </citation>
    <scope>NUCLEOTIDE SEQUENCE [LARGE SCALE GENOMIC DNA]</scope>
    <source>
        <strain evidence="6">NIES 3701</strain>
    </source>
</reference>
<dbReference type="Proteomes" id="UP001165085">
    <property type="component" value="Unassembled WGS sequence"/>
</dbReference>
<evidence type="ECO:0008006" key="7">
    <source>
        <dbReference type="Google" id="ProtNLM"/>
    </source>
</evidence>
<dbReference type="InterPro" id="IPR052450">
    <property type="entry name" value="TRBD-Containing_Protein"/>
</dbReference>
<dbReference type="OrthoDB" id="608866at2759"/>
<feature type="domain" description="Myb-like" evidence="3">
    <location>
        <begin position="124"/>
        <end position="170"/>
    </location>
</feature>
<dbReference type="SMART" id="SM00717">
    <property type="entry name" value="SANT"/>
    <property type="match status" value="2"/>
</dbReference>
<dbReference type="PROSITE" id="PS50090">
    <property type="entry name" value="MYB_LIKE"/>
    <property type="match status" value="1"/>
</dbReference>
<dbReference type="CDD" id="cd00167">
    <property type="entry name" value="SANT"/>
    <property type="match status" value="1"/>
</dbReference>
<dbReference type="PROSITE" id="PS51294">
    <property type="entry name" value="HTH_MYB"/>
    <property type="match status" value="1"/>
</dbReference>
<dbReference type="PANTHER" id="PTHR46734">
    <property type="entry name" value="TELOMERIC REPEAT-BINDING FACTOR 1 TERF1"/>
    <property type="match status" value="1"/>
</dbReference>
<keyword evidence="1" id="KW-0539">Nucleus</keyword>
<organism evidence="5 6">
    <name type="scientific">Triparma strigata</name>
    <dbReference type="NCBI Taxonomy" id="1606541"/>
    <lineage>
        <taxon>Eukaryota</taxon>
        <taxon>Sar</taxon>
        <taxon>Stramenopiles</taxon>
        <taxon>Ochrophyta</taxon>
        <taxon>Bolidophyceae</taxon>
        <taxon>Parmales</taxon>
        <taxon>Triparmaceae</taxon>
        <taxon>Triparma</taxon>
    </lineage>
</organism>
<evidence type="ECO:0000313" key="6">
    <source>
        <dbReference type="Proteomes" id="UP001165085"/>
    </source>
</evidence>
<sequence length="173" mass="20168">MPIVKKQRTNVTPPPPRIPPSPNHLIAEVLIGIKHVKTEEETKPRKSKKTKKKRKGKVCFWTEEEDEELLKGVGKYGLDFERIKKKSDKIKADPNAKALYNRLLIRFPEKYKELGAVTPGKIMKWTTEEDTALKKGVEKYGVDWDEIRRSEKVLNSRTVRALDSRYYNHLKKI</sequence>
<evidence type="ECO:0000259" key="4">
    <source>
        <dbReference type="PROSITE" id="PS51294"/>
    </source>
</evidence>
<feature type="region of interest" description="Disordered" evidence="2">
    <location>
        <begin position="1"/>
        <end position="23"/>
    </location>
</feature>
<dbReference type="AlphaFoldDB" id="A0A9W7EQI3"/>
<name>A0A9W7EQI3_9STRA</name>
<dbReference type="Gene3D" id="1.10.10.60">
    <property type="entry name" value="Homeodomain-like"/>
    <property type="match status" value="2"/>
</dbReference>
<gene>
    <name evidence="5" type="ORF">TrST_g9965</name>
</gene>
<dbReference type="Pfam" id="PF00249">
    <property type="entry name" value="Myb_DNA-binding"/>
    <property type="match status" value="1"/>
</dbReference>
<dbReference type="InterPro" id="IPR001005">
    <property type="entry name" value="SANT/Myb"/>
</dbReference>
<evidence type="ECO:0000256" key="2">
    <source>
        <dbReference type="SAM" id="MobiDB-lite"/>
    </source>
</evidence>
<evidence type="ECO:0000259" key="3">
    <source>
        <dbReference type="PROSITE" id="PS50090"/>
    </source>
</evidence>
<dbReference type="EMBL" id="BRXY01000309">
    <property type="protein sequence ID" value="GMH85978.1"/>
    <property type="molecule type" value="Genomic_DNA"/>
</dbReference>
<keyword evidence="6" id="KW-1185">Reference proteome</keyword>
<proteinExistence type="predicted"/>